<evidence type="ECO:0000256" key="2">
    <source>
        <dbReference type="ARBA" id="ARBA00022525"/>
    </source>
</evidence>
<dbReference type="InterPro" id="IPR003961">
    <property type="entry name" value="FN3_dom"/>
</dbReference>
<keyword evidence="3" id="KW-0378">Hydrolase</keyword>
<name>A0ABZ0IB80_9GAMM</name>
<dbReference type="PANTHER" id="PTHR12147:SF26">
    <property type="entry name" value="PEPTIDASE M28 DOMAIN-CONTAINING PROTEIN"/>
    <property type="match status" value="1"/>
</dbReference>
<evidence type="ECO:0000256" key="1">
    <source>
        <dbReference type="ARBA" id="ARBA00004613"/>
    </source>
</evidence>
<evidence type="ECO:0000313" key="6">
    <source>
        <dbReference type="Proteomes" id="UP001626549"/>
    </source>
</evidence>
<dbReference type="RefSeq" id="WP_407326522.1">
    <property type="nucleotide sequence ID" value="NZ_CP136865.1"/>
</dbReference>
<dbReference type="Gene3D" id="2.60.40.10">
    <property type="entry name" value="Immunoglobulins"/>
    <property type="match status" value="1"/>
</dbReference>
<protein>
    <submittedName>
        <fullName evidence="5">M28 family peptidase</fullName>
    </submittedName>
</protein>
<dbReference type="Proteomes" id="UP001626549">
    <property type="component" value="Chromosome"/>
</dbReference>
<dbReference type="InterPro" id="IPR013783">
    <property type="entry name" value="Ig-like_fold"/>
</dbReference>
<dbReference type="PANTHER" id="PTHR12147">
    <property type="entry name" value="METALLOPEPTIDASE M28 FAMILY MEMBER"/>
    <property type="match status" value="1"/>
</dbReference>
<proteinExistence type="predicted"/>
<dbReference type="InterPro" id="IPR007484">
    <property type="entry name" value="Peptidase_M28"/>
</dbReference>
<dbReference type="InterPro" id="IPR036116">
    <property type="entry name" value="FN3_sf"/>
</dbReference>
<accession>A0ABZ0IB80</accession>
<keyword evidence="6" id="KW-1185">Reference proteome</keyword>
<gene>
    <name evidence="5" type="ORF">R0137_11275</name>
</gene>
<evidence type="ECO:0000313" key="5">
    <source>
        <dbReference type="EMBL" id="WOJ95824.1"/>
    </source>
</evidence>
<keyword evidence="2" id="KW-0964">Secreted</keyword>
<keyword evidence="3" id="KW-0482">Metalloprotease</keyword>
<reference evidence="5 6" key="1">
    <citation type="submission" date="2023-10" db="EMBL/GenBank/DDBJ databases">
        <title>Two novel species belonging to the OM43/NOR5 clade.</title>
        <authorList>
            <person name="Park M."/>
        </authorList>
    </citation>
    <scope>NUCLEOTIDE SEQUENCE [LARGE SCALE GENOMIC DNA]</scope>
    <source>
        <strain evidence="5 6">IMCC45268</strain>
    </source>
</reference>
<feature type="domain" description="Peptidase M28" evidence="4">
    <location>
        <begin position="139"/>
        <end position="330"/>
    </location>
</feature>
<evidence type="ECO:0000256" key="3">
    <source>
        <dbReference type="ARBA" id="ARBA00023049"/>
    </source>
</evidence>
<dbReference type="InterPro" id="IPR045175">
    <property type="entry name" value="M28_fam"/>
</dbReference>
<dbReference type="SUPFAM" id="SSF49265">
    <property type="entry name" value="Fibronectin type III"/>
    <property type="match status" value="1"/>
</dbReference>
<organism evidence="5 6">
    <name type="scientific">Congregibacter brevis</name>
    <dbReference type="NCBI Taxonomy" id="3081201"/>
    <lineage>
        <taxon>Bacteria</taxon>
        <taxon>Pseudomonadati</taxon>
        <taxon>Pseudomonadota</taxon>
        <taxon>Gammaproteobacteria</taxon>
        <taxon>Cellvibrionales</taxon>
        <taxon>Halieaceae</taxon>
        <taxon>Congregibacter</taxon>
    </lineage>
</organism>
<comment type="subcellular location">
    <subcellularLocation>
        <location evidence="1">Secreted</location>
    </subcellularLocation>
</comment>
<dbReference type="CDD" id="cd00063">
    <property type="entry name" value="FN3"/>
    <property type="match status" value="1"/>
</dbReference>
<sequence>MRLSGQVRGLKLSAWVVASFAALLSVPFSLAKAQSAPPGEVLSLYDIAGAPSSERVLSDIETLVNFGTRHTASDAESESRGIGAARRWIFDEFERISDSCSGCLEVMYIGETVSGERRVPDPVEIVSVLAIQRGALDPERMVLMSGDIDSRVSDVMNATSDSPGANDNASGIAGVLEAARVLSQYRFDGSIVYAALAGEEQGLIGGRIVAAHALEQNWQIKAVLNNDMISNISGIDGVINNTVARVFSEGTRAVETEEEARARRFTGGEVDSPSRNLARYIDAMAEEYMTNLTVEMVYRLDRFGRGGHHRPFNAVGIPGVRIMETHEHYDRQHQDLRVEDGRIYGDTLDGVNAGYAAKLTGLNAITMAGIAGAPPFPAGVKATGAVRASATLSWEHGGTELARKNLAGYRVWWRKTTAPQWTHSRFVGKVTEWEFTNLVIDNYFFGVSSVATDGSETPVVFPGPAGAF</sequence>
<keyword evidence="3" id="KW-0645">Protease</keyword>
<evidence type="ECO:0000259" key="4">
    <source>
        <dbReference type="Pfam" id="PF04389"/>
    </source>
</evidence>
<dbReference type="Gene3D" id="3.40.630.10">
    <property type="entry name" value="Zn peptidases"/>
    <property type="match status" value="1"/>
</dbReference>
<dbReference type="Pfam" id="PF04389">
    <property type="entry name" value="Peptidase_M28"/>
    <property type="match status" value="1"/>
</dbReference>
<dbReference type="SUPFAM" id="SSF53187">
    <property type="entry name" value="Zn-dependent exopeptidases"/>
    <property type="match status" value="1"/>
</dbReference>
<dbReference type="EMBL" id="CP136865">
    <property type="protein sequence ID" value="WOJ95824.1"/>
    <property type="molecule type" value="Genomic_DNA"/>
</dbReference>